<organism evidence="4 5">
    <name type="scientific">Hwanghaeella grinnelliae</name>
    <dbReference type="NCBI Taxonomy" id="2500179"/>
    <lineage>
        <taxon>Bacteria</taxon>
        <taxon>Pseudomonadati</taxon>
        <taxon>Pseudomonadota</taxon>
        <taxon>Alphaproteobacteria</taxon>
        <taxon>Rhodospirillales</taxon>
        <taxon>Rhodospirillaceae</taxon>
        <taxon>Hwanghaeella</taxon>
    </lineage>
</organism>
<accession>A0A3S2ZAM1</accession>
<dbReference type="InterPro" id="IPR038162">
    <property type="entry name" value="SoxY_sf"/>
</dbReference>
<dbReference type="EMBL" id="SADE01000001">
    <property type="protein sequence ID" value="RVU38196.1"/>
    <property type="molecule type" value="Genomic_DNA"/>
</dbReference>
<sequence>MIRKLYAAALALGLGLAVAAGPMVGIDRVNAAEPDIKNPLNNGETWAELKYDVFGDTPILDGSALFDMDAPYRAHDAAVVPVRLIQSGASTARIAKLTLIVDENPAPVVAEFEFGPSMGTIDLETRVRVNQYSNIRAIAETADGKLWMVGRYVKGAGGCSAPALKDMASALDSAGKMRMKVFDVVAETASATTVAPKIDGRRQAQIMIRHPNYSGLQRNQVTQLFIPAFFVNEMSVFLGDEQLIHMSGGISISEDPTFRFSYDDNGATSFAVEATDTDGGEFGKTFPIKPGSAS</sequence>
<dbReference type="InterPro" id="IPR013783">
    <property type="entry name" value="Ig-like_fold"/>
</dbReference>
<dbReference type="InterPro" id="IPR030831">
    <property type="entry name" value="Fuse-rel_SoxYZ"/>
</dbReference>
<evidence type="ECO:0000313" key="4">
    <source>
        <dbReference type="EMBL" id="RVU38196.1"/>
    </source>
</evidence>
<evidence type="ECO:0000259" key="2">
    <source>
        <dbReference type="Pfam" id="PF08770"/>
    </source>
</evidence>
<gene>
    <name evidence="4" type="ORF">EOI86_02545</name>
</gene>
<dbReference type="InterPro" id="IPR014756">
    <property type="entry name" value="Ig_E-set"/>
</dbReference>
<dbReference type="RefSeq" id="WP_127763568.1">
    <property type="nucleotide sequence ID" value="NZ_SADE01000001.1"/>
</dbReference>
<name>A0A3S2ZAM1_9PROT</name>
<dbReference type="Gene3D" id="2.60.40.2470">
    <property type="entry name" value="SoxY domain"/>
    <property type="match status" value="1"/>
</dbReference>
<keyword evidence="5" id="KW-1185">Reference proteome</keyword>
<dbReference type="Pfam" id="PF08770">
    <property type="entry name" value="SoxZ"/>
    <property type="match status" value="1"/>
</dbReference>
<dbReference type="Proteomes" id="UP000287447">
    <property type="component" value="Unassembled WGS sequence"/>
</dbReference>
<dbReference type="Gene3D" id="2.60.40.10">
    <property type="entry name" value="Immunoglobulins"/>
    <property type="match status" value="1"/>
</dbReference>
<dbReference type="InterPro" id="IPR014880">
    <property type="entry name" value="SoxZ_dom"/>
</dbReference>
<feature type="chain" id="PRO_5018784361" evidence="1">
    <location>
        <begin position="20"/>
        <end position="294"/>
    </location>
</feature>
<dbReference type="SUPFAM" id="SSF81296">
    <property type="entry name" value="E set domains"/>
    <property type="match status" value="1"/>
</dbReference>
<protein>
    <submittedName>
        <fullName evidence="4">Quinoprotein dehydrogenase-associated SoxYZ-like carrier</fullName>
    </submittedName>
</protein>
<reference evidence="5" key="1">
    <citation type="submission" date="2019-01" db="EMBL/GenBank/DDBJ databases">
        <title>Gri0909 isolated from a small marine red alga.</title>
        <authorList>
            <person name="Kim J."/>
            <person name="Jeong S.E."/>
            <person name="Jeon C.O."/>
        </authorList>
    </citation>
    <scope>NUCLEOTIDE SEQUENCE [LARGE SCALE GENOMIC DNA]</scope>
    <source>
        <strain evidence="5">Gri0909</strain>
    </source>
</reference>
<keyword evidence="1" id="KW-0732">Signal</keyword>
<dbReference type="NCBIfam" id="TIGR04557">
    <property type="entry name" value="fuse_rel_SoxYZ"/>
    <property type="match status" value="1"/>
</dbReference>
<feature type="domain" description="Ig-like SoxY" evidence="3">
    <location>
        <begin position="52"/>
        <end position="159"/>
    </location>
</feature>
<dbReference type="AlphaFoldDB" id="A0A3S2ZAM1"/>
<dbReference type="InterPro" id="IPR032711">
    <property type="entry name" value="SoxY"/>
</dbReference>
<feature type="domain" description="Sulphur oxidation protein SoxZ" evidence="2">
    <location>
        <begin position="199"/>
        <end position="285"/>
    </location>
</feature>
<evidence type="ECO:0000256" key="1">
    <source>
        <dbReference type="SAM" id="SignalP"/>
    </source>
</evidence>
<evidence type="ECO:0000259" key="3">
    <source>
        <dbReference type="Pfam" id="PF13501"/>
    </source>
</evidence>
<comment type="caution">
    <text evidence="4">The sequence shown here is derived from an EMBL/GenBank/DDBJ whole genome shotgun (WGS) entry which is preliminary data.</text>
</comment>
<proteinExistence type="predicted"/>
<dbReference type="OrthoDB" id="8538315at2"/>
<dbReference type="Pfam" id="PF13501">
    <property type="entry name" value="SoxY"/>
    <property type="match status" value="1"/>
</dbReference>
<evidence type="ECO:0000313" key="5">
    <source>
        <dbReference type="Proteomes" id="UP000287447"/>
    </source>
</evidence>
<feature type="signal peptide" evidence="1">
    <location>
        <begin position="1"/>
        <end position="19"/>
    </location>
</feature>